<dbReference type="PANTHER" id="PTHR47782">
    <property type="entry name" value="ZN(II)2CYS6 TRANSCRIPTION FACTOR (EUROFUNG)-RELATED"/>
    <property type="match status" value="1"/>
</dbReference>
<dbReference type="SUPFAM" id="SSF57701">
    <property type="entry name" value="Zn2/Cys6 DNA-binding domain"/>
    <property type="match status" value="1"/>
</dbReference>
<dbReference type="GO" id="GO:0008270">
    <property type="term" value="F:zinc ion binding"/>
    <property type="evidence" value="ECO:0007669"/>
    <property type="project" value="InterPro"/>
</dbReference>
<organism evidence="10 11">
    <name type="scientific">Penicillium ucsense</name>
    <dbReference type="NCBI Taxonomy" id="2839758"/>
    <lineage>
        <taxon>Eukaryota</taxon>
        <taxon>Fungi</taxon>
        <taxon>Dikarya</taxon>
        <taxon>Ascomycota</taxon>
        <taxon>Pezizomycotina</taxon>
        <taxon>Eurotiomycetes</taxon>
        <taxon>Eurotiomycetidae</taxon>
        <taxon>Eurotiales</taxon>
        <taxon>Aspergillaceae</taxon>
        <taxon>Penicillium</taxon>
    </lineage>
</organism>
<dbReference type="Proteomes" id="UP000631181">
    <property type="component" value="Unassembled WGS sequence"/>
</dbReference>
<keyword evidence="5" id="KW-0238">DNA-binding</keyword>
<dbReference type="SMART" id="SM00066">
    <property type="entry name" value="GAL4"/>
    <property type="match status" value="1"/>
</dbReference>
<dbReference type="OrthoDB" id="298012at2759"/>
<dbReference type="CDD" id="cd12148">
    <property type="entry name" value="fungal_TF_MHR"/>
    <property type="match status" value="1"/>
</dbReference>
<feature type="domain" description="Zn(2)-C6 fungal-type" evidence="9">
    <location>
        <begin position="23"/>
        <end position="53"/>
    </location>
</feature>
<keyword evidence="3" id="KW-0862">Zinc</keyword>
<evidence type="ECO:0000256" key="4">
    <source>
        <dbReference type="ARBA" id="ARBA00023015"/>
    </source>
</evidence>
<dbReference type="InterPro" id="IPR007219">
    <property type="entry name" value="XnlR_reg_dom"/>
</dbReference>
<keyword evidence="2" id="KW-0479">Metal-binding</keyword>
<dbReference type="GO" id="GO:0000981">
    <property type="term" value="F:DNA-binding transcription factor activity, RNA polymerase II-specific"/>
    <property type="evidence" value="ECO:0007669"/>
    <property type="project" value="InterPro"/>
</dbReference>
<dbReference type="PANTHER" id="PTHR47782:SF14">
    <property type="entry name" value="ZN(II)2CYS6 TRANSCRIPTION FACTOR (EUROFUNG)"/>
    <property type="match status" value="1"/>
</dbReference>
<evidence type="ECO:0000256" key="2">
    <source>
        <dbReference type="ARBA" id="ARBA00022723"/>
    </source>
</evidence>
<evidence type="ECO:0000256" key="5">
    <source>
        <dbReference type="ARBA" id="ARBA00023125"/>
    </source>
</evidence>
<keyword evidence="6" id="KW-0804">Transcription</keyword>
<name>A0A8J8W454_9EURO</name>
<gene>
    <name evidence="10" type="ORF">PECM_006109</name>
</gene>
<dbReference type="GO" id="GO:0006351">
    <property type="term" value="P:DNA-templated transcription"/>
    <property type="evidence" value="ECO:0007669"/>
    <property type="project" value="InterPro"/>
</dbReference>
<dbReference type="InterPro" id="IPR036864">
    <property type="entry name" value="Zn2-C6_fun-type_DNA-bd_sf"/>
</dbReference>
<comment type="caution">
    <text evidence="10">The sequence shown here is derived from an EMBL/GenBank/DDBJ whole genome shotgun (WGS) entry which is preliminary data.</text>
</comment>
<comment type="subcellular location">
    <subcellularLocation>
        <location evidence="1">Nucleus</location>
    </subcellularLocation>
</comment>
<keyword evidence="7" id="KW-0539">Nucleus</keyword>
<dbReference type="Gene3D" id="4.10.240.10">
    <property type="entry name" value="Zn(2)-C6 fungal-type DNA-binding domain"/>
    <property type="match status" value="1"/>
</dbReference>
<keyword evidence="11" id="KW-1185">Reference proteome</keyword>
<evidence type="ECO:0000256" key="3">
    <source>
        <dbReference type="ARBA" id="ARBA00022833"/>
    </source>
</evidence>
<dbReference type="Pfam" id="PF00172">
    <property type="entry name" value="Zn_clus"/>
    <property type="match status" value="1"/>
</dbReference>
<dbReference type="InterPro" id="IPR001138">
    <property type="entry name" value="Zn2Cys6_DnaBD"/>
</dbReference>
<dbReference type="GO" id="GO:0043565">
    <property type="term" value="F:sequence-specific DNA binding"/>
    <property type="evidence" value="ECO:0007669"/>
    <property type="project" value="TreeGrafter"/>
</dbReference>
<dbReference type="EMBL" id="WIWV01000047">
    <property type="protein sequence ID" value="KAF7716036.1"/>
    <property type="molecule type" value="Genomic_DNA"/>
</dbReference>
<evidence type="ECO:0000313" key="11">
    <source>
        <dbReference type="Proteomes" id="UP000631181"/>
    </source>
</evidence>
<sequence>MRSATSATGNSPSVSTPRSRGQACERCWKRKQKCDRRHPECTACVAVGVRCVLRKFHIEPNAKNGGSLSHAAVPSYVDTLKRKRDALEALVRRQRPRATTPSCANQLETNEAYHPERGHTDQNASDNTVQAAMGEIGFLSRSAMAEPRDEADGISQELSIERMTRLALALSGAGPASSAVDTCGSSIAAMVDSSISLQRQVALPFITRFVETIGVQYLHINSKELLNDFDTFCSDVENSSEQLDRLSTVKKFNLYLSVATGLLLSPGSGGSQGLVSSYHAAAVKLFPQILDNGSRIDTLRCMLSLIIYSMHSALGGSTWHLVGIAMKKAIAFSFHKDIDADAQMSNAMLNARRNVFWSLYTIDRTISIIMDRPFSIEDEDMTVLGPEEYVETNSDLACHLVSHARFMSNVRNSTSKSILYHYSNFSYWQDFASGRDPATKYPAVHILRLSCRAMMEILKVKGSITVESNLVRSASGIESDFVRCCLDYVEEEYQRSDRGDFAGGFVDAYDIFSAGVMFVCLTAGKPTLPARGIDMINKCTALLTLLGEKFPGLRVFRRVLWALSGLILGQSLSDPIIQELPSVIPDGIRDLILEFV</sequence>
<keyword evidence="4" id="KW-0805">Transcription regulation</keyword>
<dbReference type="Pfam" id="PF04082">
    <property type="entry name" value="Fungal_trans"/>
    <property type="match status" value="1"/>
</dbReference>
<proteinExistence type="predicted"/>
<dbReference type="SMART" id="SM00906">
    <property type="entry name" value="Fungal_trans"/>
    <property type="match status" value="1"/>
</dbReference>
<dbReference type="PROSITE" id="PS00463">
    <property type="entry name" value="ZN2_CY6_FUNGAL_1"/>
    <property type="match status" value="1"/>
</dbReference>
<protein>
    <submittedName>
        <fullName evidence="10">Fungal Zn(2)-Cys(6) binuclear cluster domain-containing protein</fullName>
    </submittedName>
</protein>
<dbReference type="GO" id="GO:0005634">
    <property type="term" value="C:nucleus"/>
    <property type="evidence" value="ECO:0007669"/>
    <property type="project" value="UniProtKB-SubCell"/>
</dbReference>
<feature type="compositionally biased region" description="Basic and acidic residues" evidence="8">
    <location>
        <begin position="111"/>
        <end position="120"/>
    </location>
</feature>
<reference evidence="10" key="1">
    <citation type="journal article" date="2020" name="Front. Microbiol.">
        <title>Gene regulatory networks of Penicillium echinulatum 2HH and Penicillium oxalicum 114-2 inferred by a computational biology approach.</title>
        <authorList>
            <person name="Lenz A.R."/>
            <person name="Galan-Vasquez E."/>
            <person name="Balbinot E."/>
            <person name="De Abreu F.P."/>
            <person name="De Oliveira N.S."/>
            <person name="Da Rosa L.O."/>
            <person name="De Avila E Silva S."/>
            <person name="Camassola M."/>
            <person name="Dillon A.J.P."/>
            <person name="Perez-Rueda E."/>
        </authorList>
    </citation>
    <scope>NUCLEOTIDE SEQUENCE</scope>
    <source>
        <strain evidence="10">S1M29</strain>
    </source>
</reference>
<dbReference type="GO" id="GO:0045944">
    <property type="term" value="P:positive regulation of transcription by RNA polymerase II"/>
    <property type="evidence" value="ECO:0007669"/>
    <property type="project" value="TreeGrafter"/>
</dbReference>
<evidence type="ECO:0000256" key="8">
    <source>
        <dbReference type="SAM" id="MobiDB-lite"/>
    </source>
</evidence>
<evidence type="ECO:0000256" key="1">
    <source>
        <dbReference type="ARBA" id="ARBA00004123"/>
    </source>
</evidence>
<dbReference type="PROSITE" id="PS50048">
    <property type="entry name" value="ZN2_CY6_FUNGAL_2"/>
    <property type="match status" value="1"/>
</dbReference>
<dbReference type="InterPro" id="IPR052202">
    <property type="entry name" value="Yeast_MetPath_Reg"/>
</dbReference>
<feature type="region of interest" description="Disordered" evidence="8">
    <location>
        <begin position="94"/>
        <end position="124"/>
    </location>
</feature>
<feature type="compositionally biased region" description="Polar residues" evidence="8">
    <location>
        <begin position="97"/>
        <end position="109"/>
    </location>
</feature>
<dbReference type="AlphaFoldDB" id="A0A8J8W454"/>
<accession>A0A8J8W454</accession>
<evidence type="ECO:0000256" key="7">
    <source>
        <dbReference type="ARBA" id="ARBA00023242"/>
    </source>
</evidence>
<dbReference type="CDD" id="cd00067">
    <property type="entry name" value="GAL4"/>
    <property type="match status" value="1"/>
</dbReference>
<evidence type="ECO:0000256" key="6">
    <source>
        <dbReference type="ARBA" id="ARBA00023163"/>
    </source>
</evidence>
<evidence type="ECO:0000313" key="10">
    <source>
        <dbReference type="EMBL" id="KAF7716036.1"/>
    </source>
</evidence>
<evidence type="ECO:0000259" key="9">
    <source>
        <dbReference type="PROSITE" id="PS50048"/>
    </source>
</evidence>